<gene>
    <name evidence="2" type="ORF">SAMN04488101_101647</name>
</gene>
<accession>A0A1W2AIH3</accession>
<dbReference type="EMBL" id="FWYB01000001">
    <property type="protein sequence ID" value="SMC60477.1"/>
    <property type="molecule type" value="Genomic_DNA"/>
</dbReference>
<proteinExistence type="predicted"/>
<keyword evidence="1" id="KW-0472">Membrane</keyword>
<reference evidence="2 3" key="1">
    <citation type="submission" date="2017-04" db="EMBL/GenBank/DDBJ databases">
        <authorList>
            <person name="Afonso C.L."/>
            <person name="Miller P.J."/>
            <person name="Scott M.A."/>
            <person name="Spackman E."/>
            <person name="Goraichik I."/>
            <person name="Dimitrov K.M."/>
            <person name="Suarez D.L."/>
            <person name="Swayne D.E."/>
        </authorList>
    </citation>
    <scope>NUCLEOTIDE SEQUENCE [LARGE SCALE GENOMIC DNA]</scope>
    <source>
        <strain evidence="2 3">DSM 19625</strain>
    </source>
</reference>
<keyword evidence="3" id="KW-1185">Reference proteome</keyword>
<dbReference type="Gene3D" id="1.25.40.10">
    <property type="entry name" value="Tetratricopeptide repeat domain"/>
    <property type="match status" value="1"/>
</dbReference>
<evidence type="ECO:0000313" key="3">
    <source>
        <dbReference type="Proteomes" id="UP000192678"/>
    </source>
</evidence>
<dbReference type="STRING" id="475255.SAMN04488101_101647"/>
<dbReference type="Proteomes" id="UP000192678">
    <property type="component" value="Unassembled WGS sequence"/>
</dbReference>
<organism evidence="2 3">
    <name type="scientific">Pedobacter nyackensis</name>
    <dbReference type="NCBI Taxonomy" id="475255"/>
    <lineage>
        <taxon>Bacteria</taxon>
        <taxon>Pseudomonadati</taxon>
        <taxon>Bacteroidota</taxon>
        <taxon>Sphingobacteriia</taxon>
        <taxon>Sphingobacteriales</taxon>
        <taxon>Sphingobacteriaceae</taxon>
        <taxon>Pedobacter</taxon>
    </lineage>
</organism>
<feature type="transmembrane region" description="Helical" evidence="1">
    <location>
        <begin position="33"/>
        <end position="50"/>
    </location>
</feature>
<keyword evidence="1" id="KW-0812">Transmembrane</keyword>
<evidence type="ECO:0000256" key="1">
    <source>
        <dbReference type="SAM" id="Phobius"/>
    </source>
</evidence>
<dbReference type="InterPro" id="IPR011990">
    <property type="entry name" value="TPR-like_helical_dom_sf"/>
</dbReference>
<name>A0A1W2AIH3_9SPHI</name>
<feature type="transmembrane region" description="Helical" evidence="1">
    <location>
        <begin position="88"/>
        <end position="107"/>
    </location>
</feature>
<sequence>MRYLKNLIASEHKVLPDYFQSPESKKSAKRGKISLLFTFASILFFIGTIFCFHRFWVAVLLILIGLLFTAMGKRWLENKGRFHLTGKIRLSVAAGLFFLTLPLHAYYQQVEVVAARNKELIRLTQIKFTADSLLSENKRRDSLHFYISKLRQLEPESAFNSLKDIEKFCADAREMDTLKQLKKSVSRRHASSLISRQKGKQALFVYEKLLSDFPNDANVLYDRANYYVKAGNVKAAVADLTSAINRGSTLASKLYNKVNPMRRRVSYYVTRCCDGTTSNAKGRGACSWHGGVCNWNEPVYEEYRKY</sequence>
<keyword evidence="1" id="KW-1133">Transmembrane helix</keyword>
<dbReference type="SUPFAM" id="SSF48452">
    <property type="entry name" value="TPR-like"/>
    <property type="match status" value="1"/>
</dbReference>
<feature type="transmembrane region" description="Helical" evidence="1">
    <location>
        <begin position="56"/>
        <end position="76"/>
    </location>
</feature>
<dbReference type="AlphaFoldDB" id="A0A1W2AIH3"/>
<evidence type="ECO:0000313" key="2">
    <source>
        <dbReference type="EMBL" id="SMC60477.1"/>
    </source>
</evidence>
<protein>
    <submittedName>
        <fullName evidence="2">Sensor domain CHASE3-containing protein</fullName>
    </submittedName>
</protein>